<dbReference type="InterPro" id="IPR039662">
    <property type="entry name" value="Cohesin_Scc3/SA"/>
</dbReference>
<dbReference type="GO" id="GO:0008278">
    <property type="term" value="C:cohesin complex"/>
    <property type="evidence" value="ECO:0007669"/>
    <property type="project" value="TreeGrafter"/>
</dbReference>
<name>A0A3Q2XLR2_HIPCM</name>
<comment type="similarity">
    <text evidence="1">Belongs to the SCC3 family.</text>
</comment>
<dbReference type="AlphaFoldDB" id="A0A3Q2XLR2"/>
<evidence type="ECO:0000256" key="1">
    <source>
        <dbReference type="ARBA" id="ARBA00005486"/>
    </source>
</evidence>
<dbReference type="PANTHER" id="PTHR11199">
    <property type="entry name" value="STROMAL ANTIGEN"/>
    <property type="match status" value="1"/>
</dbReference>
<protein>
    <submittedName>
        <fullName evidence="3">Uncharacterized protein</fullName>
    </submittedName>
</protein>
<dbReference type="GO" id="GO:0003682">
    <property type="term" value="F:chromatin binding"/>
    <property type="evidence" value="ECO:0007669"/>
    <property type="project" value="TreeGrafter"/>
</dbReference>
<dbReference type="Proteomes" id="UP000264820">
    <property type="component" value="Unplaced"/>
</dbReference>
<evidence type="ECO:0000256" key="2">
    <source>
        <dbReference type="SAM" id="MobiDB-lite"/>
    </source>
</evidence>
<dbReference type="STRING" id="109280.ENSHCOP00000005533"/>
<sequence>MKTKLINPVLSARTLCLSMQQLFTEMLSEGGSRRDIDEIRGLARKLAMTFENNLQSVRKPMVALHMDGIRFAFLARQEEGEQHPNVAFLEILSVFSYKLLPQDKALLAAFLKSQCPAAALSWQPVNTYQRSLEGSSAKFGQKSAAVSPQNIPVTKRRKTDAPGSVATSKKDFWSDNSSIPSGLPTPILTSTTLKQPHTKLGPSEDVILQSDLDSSLTEPECGDEFSSRSEIQDMMPTSRLSSTADQKELHTQLTLLSLIEDEDDFREQGEAESEEYESDSSHLPHSPLSRKYP</sequence>
<feature type="region of interest" description="Disordered" evidence="2">
    <location>
        <begin position="213"/>
        <end position="293"/>
    </location>
</feature>
<reference evidence="3" key="1">
    <citation type="submission" date="2025-08" db="UniProtKB">
        <authorList>
            <consortium name="Ensembl"/>
        </authorList>
    </citation>
    <scope>IDENTIFICATION</scope>
</reference>
<proteinExistence type="inferred from homology"/>
<dbReference type="GO" id="GO:0000785">
    <property type="term" value="C:chromatin"/>
    <property type="evidence" value="ECO:0007669"/>
    <property type="project" value="TreeGrafter"/>
</dbReference>
<accession>A0A3Q2XLR2</accession>
<dbReference type="GO" id="GO:0007062">
    <property type="term" value="P:sister chromatid cohesion"/>
    <property type="evidence" value="ECO:0007669"/>
    <property type="project" value="TreeGrafter"/>
</dbReference>
<evidence type="ECO:0000313" key="4">
    <source>
        <dbReference type="Proteomes" id="UP000264820"/>
    </source>
</evidence>
<dbReference type="PANTHER" id="PTHR11199:SF10">
    <property type="entry name" value="COHESIN SUBUNIT SA"/>
    <property type="match status" value="1"/>
</dbReference>
<dbReference type="GO" id="GO:0005634">
    <property type="term" value="C:nucleus"/>
    <property type="evidence" value="ECO:0007669"/>
    <property type="project" value="TreeGrafter"/>
</dbReference>
<dbReference type="Ensembl" id="ENSHCOT00000005221.1">
    <property type="protein sequence ID" value="ENSHCOP00000005533.1"/>
    <property type="gene ID" value="ENSHCOG00000007198.1"/>
</dbReference>
<evidence type="ECO:0000313" key="3">
    <source>
        <dbReference type="Ensembl" id="ENSHCOP00000005533.1"/>
    </source>
</evidence>
<dbReference type="GeneTree" id="ENSGT00950000182972"/>
<reference evidence="3" key="2">
    <citation type="submission" date="2025-09" db="UniProtKB">
        <authorList>
            <consortium name="Ensembl"/>
        </authorList>
    </citation>
    <scope>IDENTIFICATION</scope>
</reference>
<feature type="compositionally biased region" description="Low complexity" evidence="2">
    <location>
        <begin position="281"/>
        <end position="293"/>
    </location>
</feature>
<feature type="compositionally biased region" description="Acidic residues" evidence="2">
    <location>
        <begin position="259"/>
        <end position="278"/>
    </location>
</feature>
<organism evidence="3 4">
    <name type="scientific">Hippocampus comes</name>
    <name type="common">Tiger tail seahorse</name>
    <dbReference type="NCBI Taxonomy" id="109280"/>
    <lineage>
        <taxon>Eukaryota</taxon>
        <taxon>Metazoa</taxon>
        <taxon>Chordata</taxon>
        <taxon>Craniata</taxon>
        <taxon>Vertebrata</taxon>
        <taxon>Euteleostomi</taxon>
        <taxon>Actinopterygii</taxon>
        <taxon>Neopterygii</taxon>
        <taxon>Teleostei</taxon>
        <taxon>Neoteleostei</taxon>
        <taxon>Acanthomorphata</taxon>
        <taxon>Syngnathiaria</taxon>
        <taxon>Syngnathiformes</taxon>
        <taxon>Syngnathoidei</taxon>
        <taxon>Syngnathidae</taxon>
        <taxon>Hippocampus</taxon>
    </lineage>
</organism>
<feature type="region of interest" description="Disordered" evidence="2">
    <location>
        <begin position="139"/>
        <end position="178"/>
    </location>
</feature>
<keyword evidence="4" id="KW-1185">Reference proteome</keyword>